<protein>
    <submittedName>
        <fullName evidence="1">Uncharacterized protein</fullName>
    </submittedName>
</protein>
<dbReference type="HOGENOM" id="CLU_3042293_0_0_4"/>
<keyword evidence="2" id="KW-1185">Reference proteome</keyword>
<evidence type="ECO:0000313" key="2">
    <source>
        <dbReference type="Proteomes" id="UP000030302"/>
    </source>
</evidence>
<dbReference type="EMBL" id="CP009962">
    <property type="protein sequence ID" value="AIY41219.1"/>
    <property type="molecule type" value="Genomic_DNA"/>
</dbReference>
<dbReference type="STRING" id="279058.LT85_2061"/>
<accession>A0A0A1FC30</accession>
<gene>
    <name evidence="1" type="ORF">LT85_2061</name>
</gene>
<reference evidence="2" key="1">
    <citation type="journal article" date="2014" name="Soil Biol. Biochem.">
        <title>Structure and function of bacterial communities in ageing soils: Insights from the Mendocino ecological staircase.</title>
        <authorList>
            <person name="Uroz S."/>
            <person name="Tech J.J."/>
            <person name="Sawaya N.A."/>
            <person name="Frey-Klett P."/>
            <person name="Leveau J.H.J."/>
        </authorList>
    </citation>
    <scope>NUCLEOTIDE SEQUENCE [LARGE SCALE GENOMIC DNA]</scope>
    <source>
        <strain evidence="2">Cal35</strain>
    </source>
</reference>
<dbReference type="Proteomes" id="UP000030302">
    <property type="component" value="Chromosome"/>
</dbReference>
<evidence type="ECO:0000313" key="1">
    <source>
        <dbReference type="EMBL" id="AIY41219.1"/>
    </source>
</evidence>
<dbReference type="AlphaFoldDB" id="A0A0A1FC30"/>
<sequence>MTAGCARLLIPSSLASPGVNHTEGAYPDLVPILLKISNEMLLFLHSVLIKIKVK</sequence>
<name>A0A0A1FC30_9BURK</name>
<proteinExistence type="predicted"/>
<dbReference type="KEGG" id="care:LT85_2061"/>
<organism evidence="1 2">
    <name type="scientific">Collimonas arenae</name>
    <dbReference type="NCBI Taxonomy" id="279058"/>
    <lineage>
        <taxon>Bacteria</taxon>
        <taxon>Pseudomonadati</taxon>
        <taxon>Pseudomonadota</taxon>
        <taxon>Betaproteobacteria</taxon>
        <taxon>Burkholderiales</taxon>
        <taxon>Oxalobacteraceae</taxon>
        <taxon>Collimonas</taxon>
    </lineage>
</organism>